<dbReference type="AlphaFoldDB" id="A0A6P1YFN9"/>
<dbReference type="KEGG" id="cazo:G3A45_06235"/>
<evidence type="ECO:0000313" key="2">
    <source>
        <dbReference type="Proteomes" id="UP000464452"/>
    </source>
</evidence>
<reference evidence="1 2" key="1">
    <citation type="submission" date="2020-02" db="EMBL/GenBank/DDBJ databases">
        <title>Thermophilic hydrogen producing bacteria, Caloranaerobacter azorensis.</title>
        <authorList>
            <person name="Baek K."/>
        </authorList>
    </citation>
    <scope>NUCLEOTIDE SEQUENCE [LARGE SCALE GENOMIC DNA]</scope>
    <source>
        <strain evidence="1 2">T3-1</strain>
    </source>
</reference>
<sequence>MYPYLVTRAGSKLKLDFDDKDVEFFIVGINASQGKVAGKFYGEMKYKERYHIPRGGYVYNYYESERAEDNFNLTVID</sequence>
<name>A0A6P1YFN9_9FIRM</name>
<proteinExistence type="predicted"/>
<protein>
    <submittedName>
        <fullName evidence="1">Uncharacterized protein</fullName>
    </submittedName>
</protein>
<dbReference type="Proteomes" id="UP000464452">
    <property type="component" value="Chromosome"/>
</dbReference>
<gene>
    <name evidence="1" type="ORF">G3A45_06235</name>
</gene>
<evidence type="ECO:0000313" key="1">
    <source>
        <dbReference type="EMBL" id="QIB28179.1"/>
    </source>
</evidence>
<organism evidence="1 2">
    <name type="scientific">Caloranaerobacter azorensis</name>
    <dbReference type="NCBI Taxonomy" id="116090"/>
    <lineage>
        <taxon>Bacteria</taxon>
        <taxon>Bacillati</taxon>
        <taxon>Bacillota</taxon>
        <taxon>Tissierellia</taxon>
        <taxon>Tissierellales</taxon>
        <taxon>Thermohalobacteraceae</taxon>
        <taxon>Caloranaerobacter</taxon>
    </lineage>
</organism>
<accession>A0A6P1YFN9</accession>
<dbReference type="EMBL" id="CP048617">
    <property type="protein sequence ID" value="QIB28179.1"/>
    <property type="molecule type" value="Genomic_DNA"/>
</dbReference>